<dbReference type="RefSeq" id="WP_223791084.1">
    <property type="nucleotide sequence ID" value="NZ_JAIOUQ010000005.1"/>
</dbReference>
<keyword evidence="2" id="KW-1185">Reference proteome</keyword>
<evidence type="ECO:0000313" key="2">
    <source>
        <dbReference type="Proteomes" id="UP000825933"/>
    </source>
</evidence>
<proteinExistence type="predicted"/>
<protein>
    <submittedName>
        <fullName evidence="1">Uncharacterized protein</fullName>
    </submittedName>
</protein>
<evidence type="ECO:0000313" key="1">
    <source>
        <dbReference type="EMBL" id="MBZ2165456.1"/>
    </source>
</evidence>
<dbReference type="AlphaFoldDB" id="A0A8T5UU18"/>
<comment type="caution">
    <text evidence="1">The sequence shown here is derived from an EMBL/GenBank/DDBJ whole genome shotgun (WGS) entry which is preliminary data.</text>
</comment>
<name>A0A8T5UU18_9EURY</name>
<reference evidence="2" key="1">
    <citation type="journal article" date="2022" name="Microbiol. Resour. Announc.">
        <title>Draft Genome Sequence of a Methanogenic Archaeon from West Spitsbergen Permafrost.</title>
        <authorList>
            <person name="Trubitsyn V."/>
            <person name="Rivkina E."/>
            <person name="Shcherbakova V."/>
        </authorList>
    </citation>
    <scope>NUCLEOTIDE SEQUENCE [LARGE SCALE GENOMIC DNA]</scope>
    <source>
        <strain evidence="2">VT</strain>
    </source>
</reference>
<organism evidence="1 2">
    <name type="scientific">Methanobacterium spitsbergense</name>
    <dbReference type="NCBI Taxonomy" id="2874285"/>
    <lineage>
        <taxon>Archaea</taxon>
        <taxon>Methanobacteriati</taxon>
        <taxon>Methanobacteriota</taxon>
        <taxon>Methanomada group</taxon>
        <taxon>Methanobacteria</taxon>
        <taxon>Methanobacteriales</taxon>
        <taxon>Methanobacteriaceae</taxon>
        <taxon>Methanobacterium</taxon>
    </lineage>
</organism>
<sequence>MNENLKTACCYNCRYLDENDHVKKISLPKYMCSLQKSYKYKYSRCDNHQEKLPGMVIK</sequence>
<dbReference type="EMBL" id="JAIOUQ010000005">
    <property type="protein sequence ID" value="MBZ2165456.1"/>
    <property type="molecule type" value="Genomic_DNA"/>
</dbReference>
<gene>
    <name evidence="1" type="ORF">K8N75_05310</name>
</gene>
<dbReference type="Proteomes" id="UP000825933">
    <property type="component" value="Unassembled WGS sequence"/>
</dbReference>
<accession>A0A8T5UU18</accession>